<evidence type="ECO:0000313" key="1">
    <source>
        <dbReference type="EMBL" id="KAG5593658.1"/>
    </source>
</evidence>
<sequence length="86" mass="9423">MAFREDPTRILAGRSSSVLNSKLVSAAMAVALFSFALFKFSKSEPSITHSGRRTHYGSATDSSLVLLLHGCVNTNSENHTRKLRQL</sequence>
<proteinExistence type="predicted"/>
<comment type="caution">
    <text evidence="1">The sequence shown here is derived from an EMBL/GenBank/DDBJ whole genome shotgun (WGS) entry which is preliminary data.</text>
</comment>
<dbReference type="EMBL" id="JACXVP010000007">
    <property type="protein sequence ID" value="KAG5593658.1"/>
    <property type="molecule type" value="Genomic_DNA"/>
</dbReference>
<evidence type="ECO:0000313" key="2">
    <source>
        <dbReference type="Proteomes" id="UP000824120"/>
    </source>
</evidence>
<organism evidence="1 2">
    <name type="scientific">Solanum commersonii</name>
    <name type="common">Commerson's wild potato</name>
    <name type="synonym">Commerson's nightshade</name>
    <dbReference type="NCBI Taxonomy" id="4109"/>
    <lineage>
        <taxon>Eukaryota</taxon>
        <taxon>Viridiplantae</taxon>
        <taxon>Streptophyta</taxon>
        <taxon>Embryophyta</taxon>
        <taxon>Tracheophyta</taxon>
        <taxon>Spermatophyta</taxon>
        <taxon>Magnoliopsida</taxon>
        <taxon>eudicotyledons</taxon>
        <taxon>Gunneridae</taxon>
        <taxon>Pentapetalae</taxon>
        <taxon>asterids</taxon>
        <taxon>lamiids</taxon>
        <taxon>Solanales</taxon>
        <taxon>Solanaceae</taxon>
        <taxon>Solanoideae</taxon>
        <taxon>Solaneae</taxon>
        <taxon>Solanum</taxon>
    </lineage>
</organism>
<protein>
    <submittedName>
        <fullName evidence="1">Uncharacterized protein</fullName>
    </submittedName>
</protein>
<reference evidence="1 2" key="1">
    <citation type="submission" date="2020-09" db="EMBL/GenBank/DDBJ databases">
        <title>De no assembly of potato wild relative species, Solanum commersonii.</title>
        <authorList>
            <person name="Cho K."/>
        </authorList>
    </citation>
    <scope>NUCLEOTIDE SEQUENCE [LARGE SCALE GENOMIC DNA]</scope>
    <source>
        <strain evidence="1">LZ3.2</strain>
        <tissue evidence="1">Leaf</tissue>
    </source>
</reference>
<accession>A0A9J5Y112</accession>
<dbReference type="AlphaFoldDB" id="A0A9J5Y112"/>
<keyword evidence="2" id="KW-1185">Reference proteome</keyword>
<gene>
    <name evidence="1" type="ORF">H5410_034890</name>
</gene>
<name>A0A9J5Y112_SOLCO</name>
<dbReference type="Proteomes" id="UP000824120">
    <property type="component" value="Chromosome 7"/>
</dbReference>